<feature type="signal peptide" evidence="2">
    <location>
        <begin position="1"/>
        <end position="26"/>
    </location>
</feature>
<dbReference type="GO" id="GO:0016757">
    <property type="term" value="F:glycosyltransferase activity"/>
    <property type="evidence" value="ECO:0007669"/>
    <property type="project" value="UniProtKB-KW"/>
</dbReference>
<keyword evidence="5" id="KW-0328">Glycosyltransferase</keyword>
<dbReference type="InterPro" id="IPR051910">
    <property type="entry name" value="ComF/GntX_DNA_util-trans"/>
</dbReference>
<comment type="caution">
    <text evidence="5">The sequence shown here is derived from an EMBL/GenBank/DDBJ whole genome shotgun (WGS) entry which is preliminary data.</text>
</comment>
<dbReference type="PANTHER" id="PTHR47505:SF1">
    <property type="entry name" value="DNA UTILIZATION PROTEIN YHGH"/>
    <property type="match status" value="1"/>
</dbReference>
<dbReference type="InterPro" id="IPR000836">
    <property type="entry name" value="PRTase_dom"/>
</dbReference>
<dbReference type="AlphaFoldDB" id="A0A2G8TH71"/>
<accession>A0A2G8TH71</accession>
<keyword evidence="5" id="KW-0808">Transferase</keyword>
<dbReference type="Proteomes" id="UP000230390">
    <property type="component" value="Unassembled WGS sequence"/>
</dbReference>
<evidence type="ECO:0000259" key="3">
    <source>
        <dbReference type="Pfam" id="PF00156"/>
    </source>
</evidence>
<gene>
    <name evidence="5" type="ORF">CR105_09460</name>
</gene>
<dbReference type="Pfam" id="PF00156">
    <property type="entry name" value="Pribosyltran"/>
    <property type="match status" value="1"/>
</dbReference>
<keyword evidence="6" id="KW-1185">Reference proteome</keyword>
<evidence type="ECO:0000256" key="2">
    <source>
        <dbReference type="SAM" id="SignalP"/>
    </source>
</evidence>
<dbReference type="Gene3D" id="3.40.50.2020">
    <property type="match status" value="1"/>
</dbReference>
<keyword evidence="2" id="KW-0732">Signal</keyword>
<reference evidence="5 6" key="1">
    <citation type="submission" date="2017-10" db="EMBL/GenBank/DDBJ databases">
        <title>Massilia psychrophilum sp. nov., a novel purple-pigmented bacterium isolated from Tianshan glacier, Xinjiang Municipality, China.</title>
        <authorList>
            <person name="Wang H."/>
        </authorList>
    </citation>
    <scope>NUCLEOTIDE SEQUENCE [LARGE SCALE GENOMIC DNA]</scope>
    <source>
        <strain evidence="5 6">JCM 30074</strain>
    </source>
</reference>
<dbReference type="OrthoDB" id="9793412at2"/>
<evidence type="ECO:0000256" key="1">
    <source>
        <dbReference type="ARBA" id="ARBA00008007"/>
    </source>
</evidence>
<evidence type="ECO:0000259" key="4">
    <source>
        <dbReference type="Pfam" id="PF18912"/>
    </source>
</evidence>
<dbReference type="EMBL" id="PDOC01000004">
    <property type="protein sequence ID" value="PIL45386.1"/>
    <property type="molecule type" value="Genomic_DNA"/>
</dbReference>
<evidence type="ECO:0000313" key="5">
    <source>
        <dbReference type="EMBL" id="PIL45386.1"/>
    </source>
</evidence>
<proteinExistence type="inferred from homology"/>
<dbReference type="SUPFAM" id="SSF53271">
    <property type="entry name" value="PRTase-like"/>
    <property type="match status" value="1"/>
</dbReference>
<dbReference type="InterPro" id="IPR029057">
    <property type="entry name" value="PRTase-like"/>
</dbReference>
<comment type="similarity">
    <text evidence="1">Belongs to the ComF/GntX family.</text>
</comment>
<dbReference type="InterPro" id="IPR044005">
    <property type="entry name" value="DZR_2"/>
</dbReference>
<dbReference type="PANTHER" id="PTHR47505">
    <property type="entry name" value="DNA UTILIZATION PROTEIN YHGH"/>
    <property type="match status" value="1"/>
</dbReference>
<organism evidence="5 6">
    <name type="scientific">Massilia eurypsychrophila</name>
    <dbReference type="NCBI Taxonomy" id="1485217"/>
    <lineage>
        <taxon>Bacteria</taxon>
        <taxon>Pseudomonadati</taxon>
        <taxon>Pseudomonadota</taxon>
        <taxon>Betaproteobacteria</taxon>
        <taxon>Burkholderiales</taxon>
        <taxon>Oxalobacteraceae</taxon>
        <taxon>Telluria group</taxon>
        <taxon>Massilia</taxon>
    </lineage>
</organism>
<feature type="domain" description="Phosphoribosyltransferase" evidence="3">
    <location>
        <begin position="141"/>
        <end position="235"/>
    </location>
</feature>
<evidence type="ECO:0000313" key="6">
    <source>
        <dbReference type="Proteomes" id="UP000230390"/>
    </source>
</evidence>
<feature type="chain" id="PRO_5013567209" evidence="2">
    <location>
        <begin position="27"/>
        <end position="240"/>
    </location>
</feature>
<dbReference type="CDD" id="cd06223">
    <property type="entry name" value="PRTases_typeI"/>
    <property type="match status" value="1"/>
</dbReference>
<protein>
    <submittedName>
        <fullName evidence="5">Amidophosphoribosyltransferase</fullName>
    </submittedName>
</protein>
<sequence>MPDRLGRWRRLARALLPSSCALCAAACDGAVCRPCHAQFVARTARCPRCANPVGDADAGRECAACLAERPAYDATLAGADYRAPLDQLVLQLKFGGKLALAPWFAEVLRDAVIEERFLLPQVLCPVPLGPARLVERGFNQALEMARPLARHLGIALCERLAVRALDTRAQSGVAPDQRRRNIRGAFAVAPAALVQVRGRHVGVVDDVMTSGHTLGELAATLKRAGAARVSNFVFARTPPH</sequence>
<name>A0A2G8TH71_9BURK</name>
<dbReference type="Pfam" id="PF18912">
    <property type="entry name" value="DZR_2"/>
    <property type="match status" value="1"/>
</dbReference>
<dbReference type="RefSeq" id="WP_099788180.1">
    <property type="nucleotide sequence ID" value="NZ_JBHLYV010000031.1"/>
</dbReference>
<feature type="domain" description="Double zinc ribbon" evidence="4">
    <location>
        <begin position="12"/>
        <end position="66"/>
    </location>
</feature>